<evidence type="ECO:0000313" key="1">
    <source>
        <dbReference type="Proteomes" id="UP000038045"/>
    </source>
</evidence>
<dbReference type="WBParaSite" id="PTRK_0000686700.1">
    <property type="protein sequence ID" value="PTRK_0000686700.1"/>
    <property type="gene ID" value="PTRK_0000686700"/>
</dbReference>
<accession>A0A0N4ZGF8</accession>
<name>A0A0N4ZGF8_PARTI</name>
<proteinExistence type="predicted"/>
<dbReference type="Proteomes" id="UP000038045">
    <property type="component" value="Unplaced"/>
</dbReference>
<protein>
    <submittedName>
        <fullName evidence="2">LigA</fullName>
    </submittedName>
</protein>
<keyword evidence="1" id="KW-1185">Reference proteome</keyword>
<organism evidence="1 2">
    <name type="scientific">Parastrongyloides trichosuri</name>
    <name type="common">Possum-specific nematode worm</name>
    <dbReference type="NCBI Taxonomy" id="131310"/>
    <lineage>
        <taxon>Eukaryota</taxon>
        <taxon>Metazoa</taxon>
        <taxon>Ecdysozoa</taxon>
        <taxon>Nematoda</taxon>
        <taxon>Chromadorea</taxon>
        <taxon>Rhabditida</taxon>
        <taxon>Tylenchina</taxon>
        <taxon>Panagrolaimomorpha</taxon>
        <taxon>Strongyloidoidea</taxon>
        <taxon>Strongyloididae</taxon>
        <taxon>Parastrongyloides</taxon>
    </lineage>
</organism>
<dbReference type="AlphaFoldDB" id="A0A0N4ZGF8"/>
<sequence>MGGAVGVLRTDRRVLRVQRMVGGRTHRAVAWSARRAHLLVRCRRSSRHRGRFSARSADRVVDRRCVLRCPTPSHLGSRFRAATPTVGGIDGRCHDHRFGGAHDRDWRWPSAPQSVGCRLDSADRPGREET</sequence>
<reference evidence="2" key="1">
    <citation type="submission" date="2017-02" db="UniProtKB">
        <authorList>
            <consortium name="WormBaseParasite"/>
        </authorList>
    </citation>
    <scope>IDENTIFICATION</scope>
</reference>
<evidence type="ECO:0000313" key="2">
    <source>
        <dbReference type="WBParaSite" id="PTRK_0000686700.1"/>
    </source>
</evidence>